<proteinExistence type="predicted"/>
<protein>
    <submittedName>
        <fullName evidence="2">Uncharacterized protein</fullName>
    </submittedName>
</protein>
<organism evidence="2 3">
    <name type="scientific">Streptomyces tateyamensis</name>
    <dbReference type="NCBI Taxonomy" id="565073"/>
    <lineage>
        <taxon>Bacteria</taxon>
        <taxon>Bacillati</taxon>
        <taxon>Actinomycetota</taxon>
        <taxon>Actinomycetes</taxon>
        <taxon>Kitasatosporales</taxon>
        <taxon>Streptomycetaceae</taxon>
        <taxon>Streptomyces</taxon>
    </lineage>
</organism>
<comment type="caution">
    <text evidence="2">The sequence shown here is derived from an EMBL/GenBank/DDBJ whole genome shotgun (WGS) entry which is preliminary data.</text>
</comment>
<feature type="region of interest" description="Disordered" evidence="1">
    <location>
        <begin position="1"/>
        <end position="21"/>
    </location>
</feature>
<dbReference type="AlphaFoldDB" id="A0A2V4MS64"/>
<feature type="non-terminal residue" evidence="2">
    <location>
        <position position="85"/>
    </location>
</feature>
<feature type="compositionally biased region" description="Low complexity" evidence="1">
    <location>
        <begin position="1"/>
        <end position="17"/>
    </location>
</feature>
<evidence type="ECO:0000313" key="2">
    <source>
        <dbReference type="EMBL" id="PYC63333.1"/>
    </source>
</evidence>
<keyword evidence="3" id="KW-1185">Reference proteome</keyword>
<name>A0A2V4MS64_9ACTN</name>
<feature type="non-terminal residue" evidence="2">
    <location>
        <position position="1"/>
    </location>
</feature>
<accession>A0A2V4MS64</accession>
<evidence type="ECO:0000313" key="3">
    <source>
        <dbReference type="Proteomes" id="UP000248039"/>
    </source>
</evidence>
<reference evidence="2 3" key="1">
    <citation type="submission" date="2018-03" db="EMBL/GenBank/DDBJ databases">
        <title>Bioinformatic expansion and discovery of thiopeptide antibiotics.</title>
        <authorList>
            <person name="Schwalen C.J."/>
            <person name="Hudson G.A."/>
            <person name="Mitchell D.A."/>
        </authorList>
    </citation>
    <scope>NUCLEOTIDE SEQUENCE [LARGE SCALE GENOMIC DNA]</scope>
    <source>
        <strain evidence="2 3">ATCC 21389</strain>
    </source>
</reference>
<gene>
    <name evidence="2" type="ORF">C7C46_33195</name>
</gene>
<sequence length="85" mass="8557">PASPTAPTATTSRSDSPCNPGEKTCGSGTFTWSGARSLVSGSMSMVRLCGTGSGGSAIQLQAYESDGHMGYGTVRSNNNGCGTYQ</sequence>
<dbReference type="Proteomes" id="UP000248039">
    <property type="component" value="Unassembled WGS sequence"/>
</dbReference>
<dbReference type="EMBL" id="PYBW01000258">
    <property type="protein sequence ID" value="PYC63333.1"/>
    <property type="molecule type" value="Genomic_DNA"/>
</dbReference>
<evidence type="ECO:0000256" key="1">
    <source>
        <dbReference type="SAM" id="MobiDB-lite"/>
    </source>
</evidence>